<dbReference type="EMBL" id="GBRH01244998">
    <property type="protein sequence ID" value="JAD52897.1"/>
    <property type="molecule type" value="Transcribed_RNA"/>
</dbReference>
<accession>A0A0A9B0M9</accession>
<dbReference type="AlphaFoldDB" id="A0A0A9B0M9"/>
<proteinExistence type="predicted"/>
<reference evidence="2" key="1">
    <citation type="submission" date="2014-09" db="EMBL/GenBank/DDBJ databases">
        <authorList>
            <person name="Magalhaes I.L.F."/>
            <person name="Oliveira U."/>
            <person name="Santos F.R."/>
            <person name="Vidigal T.H.D.A."/>
            <person name="Brescovit A.D."/>
            <person name="Santos A.J."/>
        </authorList>
    </citation>
    <scope>NUCLEOTIDE SEQUENCE</scope>
    <source>
        <tissue evidence="2">Shoot tissue taken approximately 20 cm above the soil surface</tissue>
    </source>
</reference>
<reference evidence="2" key="2">
    <citation type="journal article" date="2015" name="Data Brief">
        <title>Shoot transcriptome of the giant reed, Arundo donax.</title>
        <authorList>
            <person name="Barrero R.A."/>
            <person name="Guerrero F.D."/>
            <person name="Moolhuijzen P."/>
            <person name="Goolsby J.A."/>
            <person name="Tidwell J."/>
            <person name="Bellgard S.E."/>
            <person name="Bellgard M.I."/>
        </authorList>
    </citation>
    <scope>NUCLEOTIDE SEQUENCE</scope>
    <source>
        <tissue evidence="2">Shoot tissue taken approximately 20 cm above the soil surface</tissue>
    </source>
</reference>
<feature type="compositionally biased region" description="Low complexity" evidence="1">
    <location>
        <begin position="1"/>
        <end position="13"/>
    </location>
</feature>
<name>A0A0A9B0M9_ARUDO</name>
<protein>
    <submittedName>
        <fullName evidence="2">Uncharacterized protein</fullName>
    </submittedName>
</protein>
<feature type="region of interest" description="Disordered" evidence="1">
    <location>
        <begin position="1"/>
        <end position="28"/>
    </location>
</feature>
<evidence type="ECO:0000313" key="2">
    <source>
        <dbReference type="EMBL" id="JAD52897.1"/>
    </source>
</evidence>
<organism evidence="2">
    <name type="scientific">Arundo donax</name>
    <name type="common">Giant reed</name>
    <name type="synonym">Donax arundinaceus</name>
    <dbReference type="NCBI Taxonomy" id="35708"/>
    <lineage>
        <taxon>Eukaryota</taxon>
        <taxon>Viridiplantae</taxon>
        <taxon>Streptophyta</taxon>
        <taxon>Embryophyta</taxon>
        <taxon>Tracheophyta</taxon>
        <taxon>Spermatophyta</taxon>
        <taxon>Magnoliopsida</taxon>
        <taxon>Liliopsida</taxon>
        <taxon>Poales</taxon>
        <taxon>Poaceae</taxon>
        <taxon>PACMAD clade</taxon>
        <taxon>Arundinoideae</taxon>
        <taxon>Arundineae</taxon>
        <taxon>Arundo</taxon>
    </lineage>
</organism>
<evidence type="ECO:0000256" key="1">
    <source>
        <dbReference type="SAM" id="MobiDB-lite"/>
    </source>
</evidence>
<sequence length="28" mass="3246">MHAARTAVTRTTRIILSPRQRPLRSRIS</sequence>